<dbReference type="GO" id="GO:0016628">
    <property type="term" value="F:oxidoreductase activity, acting on the CH-CH group of donors, NAD or NADP as acceptor"/>
    <property type="evidence" value="ECO:0007669"/>
    <property type="project" value="UniProtKB-ARBA"/>
</dbReference>
<dbReference type="CDD" id="cd02933">
    <property type="entry name" value="OYE_like_FMN"/>
    <property type="match status" value="1"/>
</dbReference>
<dbReference type="InterPro" id="IPR045247">
    <property type="entry name" value="Oye-like"/>
</dbReference>
<comment type="similarity">
    <text evidence="2">Belongs to the NADH:flavin oxidoreductase/NADH oxidase family.</text>
</comment>
<dbReference type="EC" id="1.-.-.-" evidence="5"/>
<dbReference type="Proteomes" id="UP000540656">
    <property type="component" value="Unassembled WGS sequence"/>
</dbReference>
<keyword evidence="3 5" id="KW-0560">Oxidoreductase</keyword>
<proteinExistence type="inferred from homology"/>
<dbReference type="Gene3D" id="3.20.20.70">
    <property type="entry name" value="Aldolase class I"/>
    <property type="match status" value="1"/>
</dbReference>
<name>A0A7Y9UQP7_9ACTN</name>
<dbReference type="InterPro" id="IPR013785">
    <property type="entry name" value="Aldolase_TIM"/>
</dbReference>
<reference evidence="5 6" key="1">
    <citation type="submission" date="2020-07" db="EMBL/GenBank/DDBJ databases">
        <title>Sequencing the genomes of 1000 actinobacteria strains.</title>
        <authorList>
            <person name="Klenk H.-P."/>
        </authorList>
    </citation>
    <scope>NUCLEOTIDE SEQUENCE [LARGE SCALE GENOMIC DNA]</scope>
    <source>
        <strain evidence="5 6">DSM 23819</strain>
    </source>
</reference>
<dbReference type="Pfam" id="PF00724">
    <property type="entry name" value="Oxidored_FMN"/>
    <property type="match status" value="1"/>
</dbReference>
<evidence type="ECO:0000313" key="5">
    <source>
        <dbReference type="EMBL" id="NYG58826.1"/>
    </source>
</evidence>
<evidence type="ECO:0000259" key="4">
    <source>
        <dbReference type="Pfam" id="PF00724"/>
    </source>
</evidence>
<comment type="cofactor">
    <cofactor evidence="1">
        <name>FMN</name>
        <dbReference type="ChEBI" id="CHEBI:58210"/>
    </cofactor>
</comment>
<dbReference type="EMBL" id="JACCAA010000001">
    <property type="protein sequence ID" value="NYG58826.1"/>
    <property type="molecule type" value="Genomic_DNA"/>
</dbReference>
<dbReference type="RefSeq" id="WP_246279946.1">
    <property type="nucleotide sequence ID" value="NZ_JACCAA010000001.1"/>
</dbReference>
<protein>
    <submittedName>
        <fullName evidence="5">N-ethylmaleimide reductase</fullName>
        <ecNumber evidence="5">1.-.-.-</ecNumber>
    </submittedName>
</protein>
<keyword evidence="6" id="KW-1185">Reference proteome</keyword>
<sequence>MPSLFEPLDLGAVRTANRVFMAPLTRMRASQPGNLPNDLMRVYYAQRAGAGLVISEGTQISAEGMGYSDTPGIHSPEQLAGWKRVTDAVHAEGGLIAAQLWHTGRVNHESLHDGGLPVSASAIEFRGRTSLKDAEGRIFRADCPTPRALETEELPRVVEDYRRAARNAIDAGFDLVEVHAAHGYLLHQFLAEPSNQRTDGYGGSVENRARLLLEVIDAIVDEIGNGRVGVRVSPQGSFNGLDAADGGASVLYAAGELASRDLAFLHLSEPDWTGAPPLDEVFRKELRAAYDGVIVGAGGYDLAKAEQMLGAGYVDAVAFGRAFIANPDLPVRLAEGIELSEVVQETVYGGGAEGYTDYPAAQVQA</sequence>
<dbReference type="InterPro" id="IPR001155">
    <property type="entry name" value="OxRdtase_FMN_N"/>
</dbReference>
<evidence type="ECO:0000256" key="1">
    <source>
        <dbReference type="ARBA" id="ARBA00001917"/>
    </source>
</evidence>
<comment type="caution">
    <text evidence="5">The sequence shown here is derived from an EMBL/GenBank/DDBJ whole genome shotgun (WGS) entry which is preliminary data.</text>
</comment>
<evidence type="ECO:0000256" key="2">
    <source>
        <dbReference type="ARBA" id="ARBA00005979"/>
    </source>
</evidence>
<feature type="domain" description="NADH:flavin oxidoreductase/NADH oxidase N-terminal" evidence="4">
    <location>
        <begin position="3"/>
        <end position="339"/>
    </location>
</feature>
<dbReference type="AlphaFoldDB" id="A0A7Y9UQP7"/>
<evidence type="ECO:0000256" key="3">
    <source>
        <dbReference type="ARBA" id="ARBA00023002"/>
    </source>
</evidence>
<organism evidence="5 6">
    <name type="scientific">Nocardioides daedukensis</name>
    <dbReference type="NCBI Taxonomy" id="634462"/>
    <lineage>
        <taxon>Bacteria</taxon>
        <taxon>Bacillati</taxon>
        <taxon>Actinomycetota</taxon>
        <taxon>Actinomycetes</taxon>
        <taxon>Propionibacteriales</taxon>
        <taxon>Nocardioidaceae</taxon>
        <taxon>Nocardioides</taxon>
    </lineage>
</organism>
<dbReference type="GO" id="GO:0005829">
    <property type="term" value="C:cytosol"/>
    <property type="evidence" value="ECO:0007669"/>
    <property type="project" value="TreeGrafter"/>
</dbReference>
<accession>A0A7Y9UQP7</accession>
<dbReference type="NCBIfam" id="NF007899">
    <property type="entry name" value="PRK10605.1"/>
    <property type="match status" value="1"/>
</dbReference>
<dbReference type="GO" id="GO:0010181">
    <property type="term" value="F:FMN binding"/>
    <property type="evidence" value="ECO:0007669"/>
    <property type="project" value="InterPro"/>
</dbReference>
<dbReference type="PANTHER" id="PTHR22893:SF91">
    <property type="entry name" value="NADPH DEHYDROGENASE 2-RELATED"/>
    <property type="match status" value="1"/>
</dbReference>
<dbReference type="PANTHER" id="PTHR22893">
    <property type="entry name" value="NADH OXIDOREDUCTASE-RELATED"/>
    <property type="match status" value="1"/>
</dbReference>
<dbReference type="FunFam" id="3.20.20.70:FF:000059">
    <property type="entry name" value="N-ethylmaleimide reductase, FMN-linked"/>
    <property type="match status" value="1"/>
</dbReference>
<gene>
    <name evidence="5" type="ORF">BJ980_001749</name>
</gene>
<dbReference type="SUPFAM" id="SSF51395">
    <property type="entry name" value="FMN-linked oxidoreductases"/>
    <property type="match status" value="1"/>
</dbReference>
<evidence type="ECO:0000313" key="6">
    <source>
        <dbReference type="Proteomes" id="UP000540656"/>
    </source>
</evidence>